<dbReference type="AlphaFoldDB" id="A0A9X1ZTS6"/>
<dbReference type="InterPro" id="IPR011765">
    <property type="entry name" value="Pept_M16_N"/>
</dbReference>
<protein>
    <submittedName>
        <fullName evidence="13">Insulinase family protein</fullName>
    </submittedName>
</protein>
<evidence type="ECO:0000256" key="6">
    <source>
        <dbReference type="ARBA" id="ARBA00022833"/>
    </source>
</evidence>
<comment type="cofactor">
    <cofactor evidence="1">
        <name>Zn(2+)</name>
        <dbReference type="ChEBI" id="CHEBI:29105"/>
    </cofactor>
</comment>
<evidence type="ECO:0000256" key="9">
    <source>
        <dbReference type="SAM" id="Coils"/>
    </source>
</evidence>
<evidence type="ECO:0000313" key="13">
    <source>
        <dbReference type="EMBL" id="MCL6220897.1"/>
    </source>
</evidence>
<comment type="caution">
    <text evidence="13">The sequence shown here is derived from an EMBL/GenBank/DDBJ whole genome shotgun (WGS) entry which is preliminary data.</text>
</comment>
<dbReference type="Gene3D" id="3.30.830.10">
    <property type="entry name" value="Metalloenzyme, LuxS/M16 peptidase-like"/>
    <property type="match status" value="4"/>
</dbReference>
<keyword evidence="5" id="KW-0378">Hydrolase</keyword>
<dbReference type="EMBL" id="JAKHSK010000065">
    <property type="protein sequence ID" value="MCL6220897.1"/>
    <property type="molecule type" value="Genomic_DNA"/>
</dbReference>
<dbReference type="PROSITE" id="PS00143">
    <property type="entry name" value="INSULINASE"/>
    <property type="match status" value="1"/>
</dbReference>
<evidence type="ECO:0000256" key="4">
    <source>
        <dbReference type="ARBA" id="ARBA00022723"/>
    </source>
</evidence>
<accession>A0A9X1ZTS6</accession>
<feature type="signal peptide" evidence="10">
    <location>
        <begin position="1"/>
        <end position="22"/>
    </location>
</feature>
<evidence type="ECO:0000256" key="3">
    <source>
        <dbReference type="ARBA" id="ARBA00022670"/>
    </source>
</evidence>
<organism evidence="13 14">
    <name type="scientific">Zunongwangia pacifica</name>
    <dbReference type="NCBI Taxonomy" id="2911062"/>
    <lineage>
        <taxon>Bacteria</taxon>
        <taxon>Pseudomonadati</taxon>
        <taxon>Bacteroidota</taxon>
        <taxon>Flavobacteriia</taxon>
        <taxon>Flavobacteriales</taxon>
        <taxon>Flavobacteriaceae</taxon>
        <taxon>Zunongwangia</taxon>
    </lineage>
</organism>
<keyword evidence="6" id="KW-0862">Zinc</keyword>
<dbReference type="GO" id="GO:0046872">
    <property type="term" value="F:metal ion binding"/>
    <property type="evidence" value="ECO:0007669"/>
    <property type="project" value="UniProtKB-KW"/>
</dbReference>
<reference evidence="13" key="1">
    <citation type="submission" date="2022-01" db="EMBL/GenBank/DDBJ databases">
        <title>Genome sequencing of Zunongwangia sp. M21534 genome.</title>
        <authorList>
            <person name="Chen Y."/>
            <person name="Dong C."/>
            <person name="Shao Z."/>
        </authorList>
    </citation>
    <scope>NUCLEOTIDE SEQUENCE</scope>
    <source>
        <strain evidence="13">MCCC M21534</strain>
    </source>
</reference>
<gene>
    <name evidence="13" type="ORF">L1967_21615</name>
</gene>
<evidence type="ECO:0000256" key="7">
    <source>
        <dbReference type="ARBA" id="ARBA00023049"/>
    </source>
</evidence>
<evidence type="ECO:0000256" key="8">
    <source>
        <dbReference type="RuleBase" id="RU004447"/>
    </source>
</evidence>
<evidence type="ECO:0000259" key="12">
    <source>
        <dbReference type="Pfam" id="PF05193"/>
    </source>
</evidence>
<dbReference type="GO" id="GO:0006508">
    <property type="term" value="P:proteolysis"/>
    <property type="evidence" value="ECO:0007669"/>
    <property type="project" value="UniProtKB-KW"/>
</dbReference>
<feature type="domain" description="Peptidase M16 N-terminal" evidence="11">
    <location>
        <begin position="46"/>
        <end position="169"/>
    </location>
</feature>
<keyword evidence="10" id="KW-0732">Signal</keyword>
<keyword evidence="3" id="KW-0645">Protease</keyword>
<keyword evidence="14" id="KW-1185">Reference proteome</keyword>
<dbReference type="InterPro" id="IPR001431">
    <property type="entry name" value="Pept_M16_Zn_BS"/>
</dbReference>
<evidence type="ECO:0000259" key="11">
    <source>
        <dbReference type="Pfam" id="PF00675"/>
    </source>
</evidence>
<evidence type="ECO:0000313" key="14">
    <source>
        <dbReference type="Proteomes" id="UP001139521"/>
    </source>
</evidence>
<dbReference type="SUPFAM" id="SSF63411">
    <property type="entry name" value="LuxS/MPP-like metallohydrolase"/>
    <property type="match status" value="4"/>
</dbReference>
<keyword evidence="7" id="KW-0482">Metalloprotease</keyword>
<keyword evidence="9" id="KW-0175">Coiled coil</keyword>
<evidence type="ECO:0000256" key="5">
    <source>
        <dbReference type="ARBA" id="ARBA00022801"/>
    </source>
</evidence>
<dbReference type="GO" id="GO:0004222">
    <property type="term" value="F:metalloendopeptidase activity"/>
    <property type="evidence" value="ECO:0007669"/>
    <property type="project" value="InterPro"/>
</dbReference>
<name>A0A9X1ZTS6_9FLAO</name>
<feature type="chain" id="PRO_5040982093" evidence="10">
    <location>
        <begin position="23"/>
        <end position="931"/>
    </location>
</feature>
<dbReference type="RefSeq" id="WP_249603572.1">
    <property type="nucleotide sequence ID" value="NZ_JAKHSK010000065.1"/>
</dbReference>
<comment type="similarity">
    <text evidence="2 8">Belongs to the peptidase M16 family.</text>
</comment>
<evidence type="ECO:0000256" key="1">
    <source>
        <dbReference type="ARBA" id="ARBA00001947"/>
    </source>
</evidence>
<dbReference type="InterPro" id="IPR050626">
    <property type="entry name" value="Peptidase_M16"/>
</dbReference>
<dbReference type="PANTHER" id="PTHR43690:SF34">
    <property type="entry name" value="ZINC PROTEASE PQQL-LIKE"/>
    <property type="match status" value="1"/>
</dbReference>
<dbReference type="Pfam" id="PF00675">
    <property type="entry name" value="Peptidase_M16"/>
    <property type="match status" value="1"/>
</dbReference>
<feature type="domain" description="Peptidase M16 C-terminal" evidence="12">
    <location>
        <begin position="699"/>
        <end position="862"/>
    </location>
</feature>
<dbReference type="Proteomes" id="UP001139521">
    <property type="component" value="Unassembled WGS sequence"/>
</dbReference>
<keyword evidence="4" id="KW-0479">Metal-binding</keyword>
<dbReference type="InterPro" id="IPR011249">
    <property type="entry name" value="Metalloenz_LuxS/M16"/>
</dbReference>
<evidence type="ECO:0000256" key="10">
    <source>
        <dbReference type="SAM" id="SignalP"/>
    </source>
</evidence>
<dbReference type="PANTHER" id="PTHR43690">
    <property type="entry name" value="NARDILYSIN"/>
    <property type="match status" value="1"/>
</dbReference>
<sequence>MIFRIKNSLALLLALLSFSLHAQQLDKPIMPKDFASGMLNNGMHYFVLHNEEPKERASFYFAQNVGSVLENDSQRGLAHFLEHMAFNGTQNFKDKEMLEFLERNGMKFGSEINAFTSFDETVYNINQVPVTQEKVLDSVLLILHDWSGYLSLTDEEIDNERGVINEEWRTRNTAGFRANSKIWTEGYMADSKYGDRMPIGLMEIINNFDYKELRDYYSRWYRPDQQAVIVVGDIDVKQMEAKIKQVFGSIPLKKDLPERPVFDLPITDDFVYIKATDKELGEPSLQYFVKRTPQELGLTEGMKADLTANLASYILNNRFSELILEENSPVLGVSFGVSEFIRPLEILNLSARPKKDSLLSALGFMVREYERFAQYGATEGELKRAKAAFKTNIESASSNIAKRSNDSYAGEIYQDFFKGLPVVDYRWSLDYQLQVVEELTNQSIIDLLSRFEGNKGRGVGITGNDTNTYPSEQEIEDTLNAVNAEELTVFVEEGSDKQLINTDLAGSKILKTAPVEGIDAKQYTLANGLKLVLYPTDFDKEQVFMSAFSPGGSSQLSEAELPNTIIASYLVSQSGLGDLNKIELQKLLAGTETSLGVAINAYSETLSGNSKTQDLETLFKQIYLQFTAPRFDEQAYAIIKQNLETNLIAKEKRVTSAFQDSLALASTGHSKRSILFDQALIDAVSLEGATQVYKDRISNASDFTFVFVGDFKDDQLLELAKKYLGSIPGTQNQESVINHQMHPQPGKTPVHLNQAMETPQATISVSFSGPMEYTKENNLKLYVIAQLLDKRYMERIREEEGGSYGVSTSGSVGSLPEGNFDLSVGFNCNPDKADDLLEIVYAELEKMKTTIDLEELAEIKRNYEKQISENQRNNGYWLSNITANLERGQAISDEAGNIARMNAINPEELKETVKKITKNPAIIEGLLMPED</sequence>
<dbReference type="Pfam" id="PF05193">
    <property type="entry name" value="Peptidase_M16_C"/>
    <property type="match status" value="2"/>
</dbReference>
<feature type="coiled-coil region" evidence="9">
    <location>
        <begin position="846"/>
        <end position="873"/>
    </location>
</feature>
<feature type="domain" description="Peptidase M16 C-terminal" evidence="12">
    <location>
        <begin position="208"/>
        <end position="388"/>
    </location>
</feature>
<evidence type="ECO:0000256" key="2">
    <source>
        <dbReference type="ARBA" id="ARBA00007261"/>
    </source>
</evidence>
<proteinExistence type="inferred from homology"/>
<dbReference type="InterPro" id="IPR007863">
    <property type="entry name" value="Peptidase_M16_C"/>
</dbReference>